<evidence type="ECO:0000313" key="3">
    <source>
        <dbReference type="Proteomes" id="UP000198949"/>
    </source>
</evidence>
<evidence type="ECO:0008006" key="4">
    <source>
        <dbReference type="Google" id="ProtNLM"/>
    </source>
</evidence>
<evidence type="ECO:0000256" key="1">
    <source>
        <dbReference type="SAM" id="MobiDB-lite"/>
    </source>
</evidence>
<reference evidence="3" key="1">
    <citation type="submission" date="2016-10" db="EMBL/GenBank/DDBJ databases">
        <authorList>
            <person name="Varghese N."/>
            <person name="Submissions S."/>
        </authorList>
    </citation>
    <scope>NUCLEOTIDE SEQUENCE [LARGE SCALE GENOMIC DNA]</scope>
    <source>
        <strain evidence="3">CGMCC 4.3516</strain>
    </source>
</reference>
<evidence type="ECO:0000313" key="2">
    <source>
        <dbReference type="EMBL" id="SDE03413.1"/>
    </source>
</evidence>
<dbReference type="EMBL" id="FNAD01000011">
    <property type="protein sequence ID" value="SDE03413.1"/>
    <property type="molecule type" value="Genomic_DNA"/>
</dbReference>
<protein>
    <recommendedName>
        <fullName evidence="4">THAP4-like heme-binding beta-barrel domain-containing protein</fullName>
    </recommendedName>
</protein>
<accession>A0A1G6ZLW5</accession>
<name>A0A1G6ZLW5_9ACTN</name>
<dbReference type="RefSeq" id="WP_218125328.1">
    <property type="nucleotide sequence ID" value="NZ_FNAD01000011.1"/>
</dbReference>
<dbReference type="STRING" id="58114.SAMN05216270_11175"/>
<gene>
    <name evidence="2" type="ORF">SAMN05216270_11175</name>
</gene>
<dbReference type="Proteomes" id="UP000198949">
    <property type="component" value="Unassembled WGS sequence"/>
</dbReference>
<proteinExistence type="predicted"/>
<keyword evidence="3" id="KW-1185">Reference proteome</keyword>
<dbReference type="AlphaFoldDB" id="A0A1G6ZLW5"/>
<feature type="region of interest" description="Disordered" evidence="1">
    <location>
        <begin position="1"/>
        <end position="20"/>
    </location>
</feature>
<organism evidence="2 3">
    <name type="scientific">Glycomyces harbinensis</name>
    <dbReference type="NCBI Taxonomy" id="58114"/>
    <lineage>
        <taxon>Bacteria</taxon>
        <taxon>Bacillati</taxon>
        <taxon>Actinomycetota</taxon>
        <taxon>Actinomycetes</taxon>
        <taxon>Glycomycetales</taxon>
        <taxon>Glycomycetaceae</taxon>
        <taxon>Glycomyces</taxon>
    </lineage>
</organism>
<sequence>MTGHDTGVDQSGAPGLPEPHPRMRELAFFVGEWDAPGLFHETPFFPRKEVAKRIVATAEERGFWIMVRIEELATVANPFPLSSRYLWGYEPETDAFVADWFAGNGGRAVQRSRGWEGDRLVFEGALTIAGTGFGLRDTFTRTGEDSFHHLGEIHLDGWIPADEQHAVRTNDALLTTP</sequence>